<evidence type="ECO:0000256" key="8">
    <source>
        <dbReference type="ARBA" id="ARBA00023224"/>
    </source>
</evidence>
<evidence type="ECO:0000313" key="13">
    <source>
        <dbReference type="Proteomes" id="UP000250572"/>
    </source>
</evidence>
<feature type="transmembrane region" description="Helical" evidence="10">
    <location>
        <begin position="366"/>
        <end position="386"/>
    </location>
</feature>
<evidence type="ECO:0000256" key="5">
    <source>
        <dbReference type="ARBA" id="ARBA00023136"/>
    </source>
</evidence>
<feature type="transmembrane region" description="Helical" evidence="10">
    <location>
        <begin position="453"/>
        <end position="475"/>
    </location>
</feature>
<feature type="compositionally biased region" description="Basic and acidic residues" evidence="9">
    <location>
        <begin position="140"/>
        <end position="154"/>
    </location>
</feature>
<dbReference type="GO" id="GO:0005886">
    <property type="term" value="C:plasma membrane"/>
    <property type="evidence" value="ECO:0007669"/>
    <property type="project" value="TreeGrafter"/>
</dbReference>
<keyword evidence="7" id="KW-0325">Glycoprotein</keyword>
<keyword evidence="8" id="KW-0807">Transducer</keyword>
<evidence type="ECO:0000256" key="6">
    <source>
        <dbReference type="ARBA" id="ARBA00023170"/>
    </source>
</evidence>
<keyword evidence="5 10" id="KW-0472">Membrane</keyword>
<dbReference type="GO" id="GO:0007200">
    <property type="term" value="P:phospholipase C-activating G protein-coupled receptor signaling pathway"/>
    <property type="evidence" value="ECO:0007669"/>
    <property type="project" value="TreeGrafter"/>
</dbReference>
<sequence length="589" mass="66280">MTIDDGGNIDRPVNRELRFLAQLSLHHDGPVQRPLDGRRCTNPPVDLPLSSSLIPSSSLSIITRPACLDQTSASLSPDFFLSLKFELESGERGRGMTMLNILCIPLECFLSGAVKPEGIHSGSFARRQRGANRSTQMAGEQKHDKRQMSEFDRDRMERRRIGQPRPSYLEWRYSFSRSRTVTDKGCKDVRYSFLQMRHMKRPHTDASKQTCISFTGHGSTVHCESCCCRNGNFNEVSTATEATPHCLVWENGTLFTLSKNGPKPNLFISKSKRANGTEQDMRNLVYAIIYGTIIALGLPLNILSLWILLRHHGRKSPSAVFMGNLVISDLLLILSLSMRVYFYAVDSWHLGVMWCVWFTMLFRNNVRTSAIFITFISVDRLLAVVYPLRSRLIRTPVNAVKGSIFVWVIVVLVNIPESVGFLRSFENQTCFDSDPANMTQTSRRKDEILELTIGFFQLVLLLTMLAVNIISTVMVSCTLQRHLSESAKINNKLNVMLIFAMNLMMFIVFFLPVSLVVFFDHLKPVLNCVASMTTCGPVPGCEARQSRARRHPHSIRPLRDVGGIKAAPPTLPRREPEVGEVGMWGPLGG</sequence>
<dbReference type="STRING" id="33528.ENSGAFP00000030981"/>
<dbReference type="Pfam" id="PF00001">
    <property type="entry name" value="7tm_1"/>
    <property type="match status" value="1"/>
</dbReference>
<keyword evidence="4" id="KW-0297">G-protein coupled receptor</keyword>
<reference evidence="12 13" key="1">
    <citation type="journal article" date="2018" name="G3 (Bethesda)">
        <title>A High-Quality Reference Genome for the Invasive Mosquitofish Gambusia affinis Using a Chicago Library.</title>
        <authorList>
            <person name="Hoffberg S.L."/>
            <person name="Troendle N.J."/>
            <person name="Glenn T.C."/>
            <person name="Mahmud O."/>
            <person name="Louha S."/>
            <person name="Chalopin D."/>
            <person name="Bennetzen J.L."/>
            <person name="Mauricio R."/>
        </authorList>
    </citation>
    <scope>NUCLEOTIDE SEQUENCE [LARGE SCALE GENOMIC DNA]</scope>
    <source>
        <strain evidence="12">NE01/NJP1002.9</strain>
        <tissue evidence="12">Muscle</tissue>
    </source>
</reference>
<evidence type="ECO:0000256" key="4">
    <source>
        <dbReference type="ARBA" id="ARBA00023040"/>
    </source>
</evidence>
<dbReference type="GO" id="GO:0070915">
    <property type="term" value="F:lysophosphatidic acid receptor activity"/>
    <property type="evidence" value="ECO:0007669"/>
    <property type="project" value="TreeGrafter"/>
</dbReference>
<dbReference type="SUPFAM" id="SSF81321">
    <property type="entry name" value="Family A G protein-coupled receptor-like"/>
    <property type="match status" value="1"/>
</dbReference>
<name>A0A315VWU0_GAMAF</name>
<dbReference type="Proteomes" id="UP000250572">
    <property type="component" value="Unassembled WGS sequence"/>
</dbReference>
<evidence type="ECO:0000259" key="11">
    <source>
        <dbReference type="PROSITE" id="PS50262"/>
    </source>
</evidence>
<feature type="transmembrane region" description="Helical" evidence="10">
    <location>
        <begin position="321"/>
        <end position="344"/>
    </location>
</feature>
<feature type="region of interest" description="Disordered" evidence="9">
    <location>
        <begin position="122"/>
        <end position="154"/>
    </location>
</feature>
<feature type="domain" description="G-protein coupled receptors family 1 profile" evidence="11">
    <location>
        <begin position="300"/>
        <end position="519"/>
    </location>
</feature>
<dbReference type="EMBL" id="NHOQ01000959">
    <property type="protein sequence ID" value="PWA28032.1"/>
    <property type="molecule type" value="Genomic_DNA"/>
</dbReference>
<keyword evidence="6" id="KW-0675">Receptor</keyword>
<accession>A0A315VWU0</accession>
<dbReference type="InterPro" id="IPR000276">
    <property type="entry name" value="GPCR_Rhodpsn"/>
</dbReference>
<evidence type="ECO:0000256" key="7">
    <source>
        <dbReference type="ARBA" id="ARBA00023180"/>
    </source>
</evidence>
<comment type="subcellular location">
    <subcellularLocation>
        <location evidence="1">Membrane</location>
        <topology evidence="1">Multi-pass membrane protein</topology>
    </subcellularLocation>
</comment>
<keyword evidence="13" id="KW-1185">Reference proteome</keyword>
<evidence type="ECO:0000256" key="3">
    <source>
        <dbReference type="ARBA" id="ARBA00022989"/>
    </source>
</evidence>
<dbReference type="PRINTS" id="PR00237">
    <property type="entry name" value="GPCRRHODOPSN"/>
</dbReference>
<evidence type="ECO:0000256" key="10">
    <source>
        <dbReference type="SAM" id="Phobius"/>
    </source>
</evidence>
<feature type="transmembrane region" description="Helical" evidence="10">
    <location>
        <begin position="284"/>
        <end position="309"/>
    </location>
</feature>
<dbReference type="InterPro" id="IPR017452">
    <property type="entry name" value="GPCR_Rhodpsn_7TM"/>
</dbReference>
<dbReference type="AlphaFoldDB" id="A0A315VWU0"/>
<dbReference type="PANTHER" id="PTHR24232">
    <property type="entry name" value="G-PROTEIN COUPLED RECEPTOR"/>
    <property type="match status" value="1"/>
</dbReference>
<organism evidence="12 13">
    <name type="scientific">Gambusia affinis</name>
    <name type="common">Western mosquitofish</name>
    <name type="synonym">Heterandria affinis</name>
    <dbReference type="NCBI Taxonomy" id="33528"/>
    <lineage>
        <taxon>Eukaryota</taxon>
        <taxon>Metazoa</taxon>
        <taxon>Chordata</taxon>
        <taxon>Craniata</taxon>
        <taxon>Vertebrata</taxon>
        <taxon>Euteleostomi</taxon>
        <taxon>Actinopterygii</taxon>
        <taxon>Neopterygii</taxon>
        <taxon>Teleostei</taxon>
        <taxon>Neoteleostei</taxon>
        <taxon>Acanthomorphata</taxon>
        <taxon>Ovalentaria</taxon>
        <taxon>Atherinomorphae</taxon>
        <taxon>Cyprinodontiformes</taxon>
        <taxon>Poeciliidae</taxon>
        <taxon>Poeciliinae</taxon>
        <taxon>Gambusia</taxon>
    </lineage>
</organism>
<keyword evidence="3 10" id="KW-1133">Transmembrane helix</keyword>
<dbReference type="Gene3D" id="1.20.1070.10">
    <property type="entry name" value="Rhodopsin 7-helix transmembrane proteins"/>
    <property type="match status" value="1"/>
</dbReference>
<evidence type="ECO:0000256" key="1">
    <source>
        <dbReference type="ARBA" id="ARBA00004141"/>
    </source>
</evidence>
<proteinExistence type="predicted"/>
<dbReference type="PROSITE" id="PS50262">
    <property type="entry name" value="G_PROTEIN_RECEP_F1_2"/>
    <property type="match status" value="1"/>
</dbReference>
<gene>
    <name evidence="12" type="ORF">CCH79_00012168</name>
</gene>
<keyword evidence="2 10" id="KW-0812">Transmembrane</keyword>
<comment type="caution">
    <text evidence="12">The sequence shown here is derived from an EMBL/GenBank/DDBJ whole genome shotgun (WGS) entry which is preliminary data.</text>
</comment>
<feature type="transmembrane region" description="Helical" evidence="10">
    <location>
        <begin position="495"/>
        <end position="519"/>
    </location>
</feature>
<protein>
    <recommendedName>
        <fullName evidence="11">G-protein coupled receptors family 1 profile domain-containing protein</fullName>
    </recommendedName>
</protein>
<evidence type="ECO:0000256" key="9">
    <source>
        <dbReference type="SAM" id="MobiDB-lite"/>
    </source>
</evidence>
<evidence type="ECO:0000256" key="2">
    <source>
        <dbReference type="ARBA" id="ARBA00022692"/>
    </source>
</evidence>
<evidence type="ECO:0000313" key="12">
    <source>
        <dbReference type="EMBL" id="PWA28032.1"/>
    </source>
</evidence>
<feature type="transmembrane region" description="Helical" evidence="10">
    <location>
        <begin position="398"/>
        <end position="415"/>
    </location>
</feature>
<dbReference type="PANTHER" id="PTHR24232:SF90">
    <property type="entry name" value="LYSOPHOSPHATIDIC ACID RECEPTOR 5B"/>
    <property type="match status" value="1"/>
</dbReference>
<dbReference type="GO" id="GO:0035025">
    <property type="term" value="P:positive regulation of Rho protein signal transduction"/>
    <property type="evidence" value="ECO:0007669"/>
    <property type="project" value="TreeGrafter"/>
</dbReference>